<dbReference type="RefSeq" id="WP_204699758.1">
    <property type="nucleotide sequence ID" value="NZ_JAFBEC010000021.1"/>
</dbReference>
<dbReference type="Proteomes" id="UP000741863">
    <property type="component" value="Unassembled WGS sequence"/>
</dbReference>
<proteinExistence type="predicted"/>
<evidence type="ECO:0000259" key="1">
    <source>
        <dbReference type="PROSITE" id="PS51186"/>
    </source>
</evidence>
<dbReference type="Gene3D" id="3.40.630.30">
    <property type="match status" value="1"/>
</dbReference>
<dbReference type="InterPro" id="IPR000182">
    <property type="entry name" value="GNAT_dom"/>
</dbReference>
<evidence type="ECO:0000313" key="3">
    <source>
        <dbReference type="Proteomes" id="UP000741863"/>
    </source>
</evidence>
<sequence length="146" mass="16751">MKLNVLPMSKREASIITSWTYEPPYSLYSLSESKEQQDELLNGNYYVVVTAEDDVFGFYCYGESAKVPGGKREGCYDDQRPIDIGLGMNPVYTGQGYGLQFFELGLSVGEEMYAPEFFRLSVARWNQRAVTLYRKFGFNTEMTFMN</sequence>
<feature type="domain" description="N-acetyltransferase" evidence="1">
    <location>
        <begin position="3"/>
        <end position="146"/>
    </location>
</feature>
<organism evidence="2 3">
    <name type="scientific">Geomicrobium sediminis</name>
    <dbReference type="NCBI Taxonomy" id="1347788"/>
    <lineage>
        <taxon>Bacteria</taxon>
        <taxon>Bacillati</taxon>
        <taxon>Bacillota</taxon>
        <taxon>Bacilli</taxon>
        <taxon>Bacillales</taxon>
        <taxon>Geomicrobium</taxon>
    </lineage>
</organism>
<keyword evidence="3" id="KW-1185">Reference proteome</keyword>
<accession>A0ABS2PHV6</accession>
<reference evidence="2 3" key="1">
    <citation type="submission" date="2021-01" db="EMBL/GenBank/DDBJ databases">
        <title>Genomic Encyclopedia of Type Strains, Phase IV (KMG-IV): sequencing the most valuable type-strain genomes for metagenomic binning, comparative biology and taxonomic classification.</title>
        <authorList>
            <person name="Goeker M."/>
        </authorList>
    </citation>
    <scope>NUCLEOTIDE SEQUENCE [LARGE SCALE GENOMIC DNA]</scope>
    <source>
        <strain evidence="2 3">DSM 25540</strain>
    </source>
</reference>
<protein>
    <submittedName>
        <fullName evidence="2">RimJ/RimL family protein N-acetyltransferase</fullName>
    </submittedName>
</protein>
<dbReference type="InterPro" id="IPR016181">
    <property type="entry name" value="Acyl_CoA_acyltransferase"/>
</dbReference>
<comment type="caution">
    <text evidence="2">The sequence shown here is derived from an EMBL/GenBank/DDBJ whole genome shotgun (WGS) entry which is preliminary data.</text>
</comment>
<dbReference type="EMBL" id="JAFBEC010000021">
    <property type="protein sequence ID" value="MBM7635019.1"/>
    <property type="molecule type" value="Genomic_DNA"/>
</dbReference>
<name>A0ABS2PHV6_9BACL</name>
<evidence type="ECO:0000313" key="2">
    <source>
        <dbReference type="EMBL" id="MBM7635019.1"/>
    </source>
</evidence>
<dbReference type="SUPFAM" id="SSF55729">
    <property type="entry name" value="Acyl-CoA N-acyltransferases (Nat)"/>
    <property type="match status" value="1"/>
</dbReference>
<dbReference type="PROSITE" id="PS51186">
    <property type="entry name" value="GNAT"/>
    <property type="match status" value="1"/>
</dbReference>
<dbReference type="Pfam" id="PF00583">
    <property type="entry name" value="Acetyltransf_1"/>
    <property type="match status" value="1"/>
</dbReference>
<gene>
    <name evidence="2" type="ORF">JOD17_004162</name>
</gene>